<proteinExistence type="predicted"/>
<dbReference type="Proteomes" id="UP000018721">
    <property type="component" value="Unassembled WGS sequence"/>
</dbReference>
<organism evidence="2 3">
    <name type="scientific">Phytophthora nicotianae P1569</name>
    <dbReference type="NCBI Taxonomy" id="1317065"/>
    <lineage>
        <taxon>Eukaryota</taxon>
        <taxon>Sar</taxon>
        <taxon>Stramenopiles</taxon>
        <taxon>Oomycota</taxon>
        <taxon>Peronosporomycetes</taxon>
        <taxon>Peronosporales</taxon>
        <taxon>Peronosporaceae</taxon>
        <taxon>Phytophthora</taxon>
    </lineage>
</organism>
<accession>V9E617</accession>
<protein>
    <submittedName>
        <fullName evidence="2">Uncharacterized protein</fullName>
    </submittedName>
</protein>
<comment type="caution">
    <text evidence="2">The sequence shown here is derived from an EMBL/GenBank/DDBJ whole genome shotgun (WGS) entry which is preliminary data.</text>
</comment>
<feature type="compositionally biased region" description="Basic and acidic residues" evidence="1">
    <location>
        <begin position="1"/>
        <end position="12"/>
    </location>
</feature>
<feature type="region of interest" description="Disordered" evidence="1">
    <location>
        <begin position="1"/>
        <end position="26"/>
    </location>
</feature>
<keyword evidence="3" id="KW-1185">Reference proteome</keyword>
<sequence>MVARVETAELKASDAYSPETREQEPKADMEGVDSLLLHLIRIIALYLFVFLSQTAKLVVTDAELAIFVATPDLLDEETNELQRRLHVALLAWVKSEVKNDLFDGLLQEQRVFVVIKRLFRQQRTKAAAQYRVLAALLTSYLTRLETPLVHCEPSSMLSSTLEYLLTKEKDTASKVPIALSMLYPLVNAVDLVNIEQRECLDALMNLFRWLSVHDQSQEVFTTFLSKYHAKIIAMTDDDTMPRFDSDPSNLTIKDELGMCFVQTLLRYSDHIFRRDSQFDDLVPTLSFSDTDDDDSSSEDGSVLTRLQSAQDSNLSAELLEKHTNSSAMNQIAISPDEEENALPAKVSSCSLFKRTKRDEKTMKVLMKSATKPSSQAAFVDDGFSIGMEWEDEEPSPTGVCFGIAAAGTLAAVLCVFLN</sequence>
<gene>
    <name evidence="2" type="ORF">F443_18988</name>
</gene>
<evidence type="ECO:0000256" key="1">
    <source>
        <dbReference type="SAM" id="MobiDB-lite"/>
    </source>
</evidence>
<reference evidence="2 3" key="1">
    <citation type="submission" date="2013-11" db="EMBL/GenBank/DDBJ databases">
        <title>The Genome Sequence of Phytophthora parasitica P1569.</title>
        <authorList>
            <consortium name="The Broad Institute Genomics Platform"/>
            <person name="Russ C."/>
            <person name="Tyler B."/>
            <person name="Panabieres F."/>
            <person name="Shan W."/>
            <person name="Tripathy S."/>
            <person name="Grunwald N."/>
            <person name="Machado M."/>
            <person name="Johnson C.S."/>
            <person name="Arredondo F."/>
            <person name="Hong C."/>
            <person name="Coffey M."/>
            <person name="Young S.K."/>
            <person name="Zeng Q."/>
            <person name="Gargeya S."/>
            <person name="Fitzgerald M."/>
            <person name="Abouelleil A."/>
            <person name="Alvarado L."/>
            <person name="Chapman S.B."/>
            <person name="Gainer-Dewar J."/>
            <person name="Goldberg J."/>
            <person name="Griggs A."/>
            <person name="Gujja S."/>
            <person name="Hansen M."/>
            <person name="Howarth C."/>
            <person name="Imamovic A."/>
            <person name="Ireland A."/>
            <person name="Larimer J."/>
            <person name="McCowan C."/>
            <person name="Murphy C."/>
            <person name="Pearson M."/>
            <person name="Poon T.W."/>
            <person name="Priest M."/>
            <person name="Roberts A."/>
            <person name="Saif S."/>
            <person name="Shea T."/>
            <person name="Sykes S."/>
            <person name="Wortman J."/>
            <person name="Nusbaum C."/>
            <person name="Birren B."/>
        </authorList>
    </citation>
    <scope>NUCLEOTIDE SEQUENCE [LARGE SCALE GENOMIC DNA]</scope>
    <source>
        <strain evidence="2 3">P1569</strain>
    </source>
</reference>
<dbReference type="AlphaFoldDB" id="V9E617"/>
<dbReference type="eggNOG" id="ENOG502SJT1">
    <property type="taxonomic scope" value="Eukaryota"/>
</dbReference>
<dbReference type="HOGENOM" id="CLU_635367_0_0_1"/>
<dbReference type="EMBL" id="ANIZ01003319">
    <property type="protein sequence ID" value="ETI34519.1"/>
    <property type="molecule type" value="Genomic_DNA"/>
</dbReference>
<evidence type="ECO:0000313" key="3">
    <source>
        <dbReference type="Proteomes" id="UP000018721"/>
    </source>
</evidence>
<evidence type="ECO:0000313" key="2">
    <source>
        <dbReference type="EMBL" id="ETI34519.1"/>
    </source>
</evidence>
<dbReference type="OrthoDB" id="165376at2759"/>
<name>V9E617_PHYNI</name>
<dbReference type="EMBL" id="ANIZ01003319">
    <property type="protein sequence ID" value="ETI34518.1"/>
    <property type="molecule type" value="Genomic_DNA"/>
</dbReference>